<gene>
    <name evidence="1" type="ORF">M0G41_08880</name>
</gene>
<reference evidence="1" key="1">
    <citation type="submission" date="2022-04" db="EMBL/GenBank/DDBJ databases">
        <title>Lysobacter sp. CAU 1642 isolated from sea sand.</title>
        <authorList>
            <person name="Kim W."/>
        </authorList>
    </citation>
    <scope>NUCLEOTIDE SEQUENCE</scope>
    <source>
        <strain evidence="1">CAU 1642</strain>
    </source>
</reference>
<dbReference type="Proteomes" id="UP001431449">
    <property type="component" value="Unassembled WGS sequence"/>
</dbReference>
<dbReference type="EMBL" id="JALNMH010000006">
    <property type="protein sequence ID" value="MCK7593783.1"/>
    <property type="molecule type" value="Genomic_DNA"/>
</dbReference>
<dbReference type="RefSeq" id="WP_248208119.1">
    <property type="nucleotide sequence ID" value="NZ_JALNMH010000006.1"/>
</dbReference>
<evidence type="ECO:0000313" key="1">
    <source>
        <dbReference type="EMBL" id="MCK7593783.1"/>
    </source>
</evidence>
<organism evidence="1 2">
    <name type="scientific">Pseudomarimonas salicorniae</name>
    <dbReference type="NCBI Taxonomy" id="2933270"/>
    <lineage>
        <taxon>Bacteria</taxon>
        <taxon>Pseudomonadati</taxon>
        <taxon>Pseudomonadota</taxon>
        <taxon>Gammaproteobacteria</taxon>
        <taxon>Lysobacterales</taxon>
        <taxon>Lysobacteraceae</taxon>
        <taxon>Pseudomarimonas</taxon>
    </lineage>
</organism>
<evidence type="ECO:0000313" key="2">
    <source>
        <dbReference type="Proteomes" id="UP001431449"/>
    </source>
</evidence>
<sequence length="175" mass="19031">MSSAADARVRLASADRLGRRRKLAAGAFGLALVGLLGAAAWYVSAARAEQASRDELARAEIQLAEARDRLALRGKQRALGDALGALAREAESRGLAPQFWSERRITLNEMRYDRPTANDVVVSTANGRGRVFDTEAFELSVFDPNESLFQLPAGEGQPLRVTLRGNAMFSTREVD</sequence>
<protein>
    <submittedName>
        <fullName evidence="1">Uncharacterized protein</fullName>
    </submittedName>
</protein>
<accession>A0ABT0GGX8</accession>
<comment type="caution">
    <text evidence="1">The sequence shown here is derived from an EMBL/GenBank/DDBJ whole genome shotgun (WGS) entry which is preliminary data.</text>
</comment>
<name>A0ABT0GGX8_9GAMM</name>
<proteinExistence type="predicted"/>
<keyword evidence="2" id="KW-1185">Reference proteome</keyword>